<dbReference type="SUPFAM" id="SSF55785">
    <property type="entry name" value="PYP-like sensor domain (PAS domain)"/>
    <property type="match status" value="1"/>
</dbReference>
<organism evidence="5 6">
    <name type="scientific">Salinihabitans flavidus</name>
    <dbReference type="NCBI Taxonomy" id="569882"/>
    <lineage>
        <taxon>Bacteria</taxon>
        <taxon>Pseudomonadati</taxon>
        <taxon>Pseudomonadota</taxon>
        <taxon>Alphaproteobacteria</taxon>
        <taxon>Rhodobacterales</taxon>
        <taxon>Roseobacteraceae</taxon>
        <taxon>Salinihabitans</taxon>
    </lineage>
</organism>
<feature type="domain" description="GGDEF" evidence="4">
    <location>
        <begin position="180"/>
        <end position="314"/>
    </location>
</feature>
<dbReference type="Pfam" id="PF00989">
    <property type="entry name" value="PAS"/>
    <property type="match status" value="1"/>
</dbReference>
<evidence type="ECO:0000259" key="3">
    <source>
        <dbReference type="PROSITE" id="PS50112"/>
    </source>
</evidence>
<dbReference type="STRING" id="569882.SAMN04490248_10552"/>
<dbReference type="InterPro" id="IPR013767">
    <property type="entry name" value="PAS_fold"/>
</dbReference>
<gene>
    <name evidence="5" type="ORF">SAMN04490248_10552</name>
</gene>
<dbReference type="GO" id="GO:0006355">
    <property type="term" value="P:regulation of DNA-templated transcription"/>
    <property type="evidence" value="ECO:0007669"/>
    <property type="project" value="InterPro"/>
</dbReference>
<evidence type="ECO:0000259" key="4">
    <source>
        <dbReference type="PROSITE" id="PS50887"/>
    </source>
</evidence>
<dbReference type="PROSITE" id="PS50887">
    <property type="entry name" value="GGDEF"/>
    <property type="match status" value="1"/>
</dbReference>
<dbReference type="PANTHER" id="PTHR45138:SF9">
    <property type="entry name" value="DIGUANYLATE CYCLASE DGCM-RELATED"/>
    <property type="match status" value="1"/>
</dbReference>
<dbReference type="SUPFAM" id="SSF55073">
    <property type="entry name" value="Nucleotide cyclase"/>
    <property type="match status" value="1"/>
</dbReference>
<dbReference type="FunFam" id="3.30.70.270:FF:000001">
    <property type="entry name" value="Diguanylate cyclase domain protein"/>
    <property type="match status" value="1"/>
</dbReference>
<dbReference type="InterPro" id="IPR029787">
    <property type="entry name" value="Nucleotide_cyclase"/>
</dbReference>
<dbReference type="InterPro" id="IPR000160">
    <property type="entry name" value="GGDEF_dom"/>
</dbReference>
<dbReference type="AlphaFoldDB" id="A0A1H8PM07"/>
<name>A0A1H8PM07_9RHOB</name>
<sequence length="318" mass="35106">MSVEQMSQTKPRNLLISGSAEPFREIVAASADAIVGIDETRAIVLFNRAAEELFQYPVDSILGRKIECLLPPEARAAHARHVEAFRAGGDASRYMGDRSGILKGLRADGTVLPVAVSIQLVATDDRKLMIAQLREISHHVRLKEKLVKLASVDHLTQTFNRRAFVEFSTEIHNACINEGTGYTVLLMDLDHFKQLNDTHGHPAGDFVLREFARICQSGLRGDDILARWGGEEFIVLLPRTDRITGRAIAERLQTTVAGFAFRFTEETVLRQTVSIGLANWHGAADRLDDIINRADAALYAGKLAGRNRVMCEPDPAGP</sequence>
<dbReference type="EC" id="2.7.7.65" evidence="1"/>
<dbReference type="SMART" id="SM00091">
    <property type="entry name" value="PAS"/>
    <property type="match status" value="1"/>
</dbReference>
<dbReference type="InterPro" id="IPR043128">
    <property type="entry name" value="Rev_trsase/Diguanyl_cyclase"/>
</dbReference>
<dbReference type="Pfam" id="PF00990">
    <property type="entry name" value="GGDEF"/>
    <property type="match status" value="1"/>
</dbReference>
<evidence type="ECO:0000313" key="6">
    <source>
        <dbReference type="Proteomes" id="UP000198893"/>
    </source>
</evidence>
<dbReference type="NCBIfam" id="TIGR00229">
    <property type="entry name" value="sensory_box"/>
    <property type="match status" value="1"/>
</dbReference>
<dbReference type="CDD" id="cd01949">
    <property type="entry name" value="GGDEF"/>
    <property type="match status" value="1"/>
</dbReference>
<proteinExistence type="predicted"/>
<dbReference type="SMART" id="SM00267">
    <property type="entry name" value="GGDEF"/>
    <property type="match status" value="1"/>
</dbReference>
<dbReference type="CDD" id="cd00130">
    <property type="entry name" value="PAS"/>
    <property type="match status" value="1"/>
</dbReference>
<dbReference type="InterPro" id="IPR000014">
    <property type="entry name" value="PAS"/>
</dbReference>
<keyword evidence="6" id="KW-1185">Reference proteome</keyword>
<dbReference type="Gene3D" id="3.30.450.20">
    <property type="entry name" value="PAS domain"/>
    <property type="match status" value="1"/>
</dbReference>
<dbReference type="InterPro" id="IPR050469">
    <property type="entry name" value="Diguanylate_Cyclase"/>
</dbReference>
<protein>
    <recommendedName>
        <fullName evidence="1">diguanylate cyclase</fullName>
        <ecNumber evidence="1">2.7.7.65</ecNumber>
    </recommendedName>
</protein>
<dbReference type="Proteomes" id="UP000198893">
    <property type="component" value="Unassembled WGS sequence"/>
</dbReference>
<reference evidence="5 6" key="1">
    <citation type="submission" date="2016-10" db="EMBL/GenBank/DDBJ databases">
        <authorList>
            <person name="de Groot N.N."/>
        </authorList>
    </citation>
    <scope>NUCLEOTIDE SEQUENCE [LARGE SCALE GENOMIC DNA]</scope>
    <source>
        <strain evidence="5 6">DSM 27842</strain>
    </source>
</reference>
<dbReference type="PROSITE" id="PS50112">
    <property type="entry name" value="PAS"/>
    <property type="match status" value="1"/>
</dbReference>
<dbReference type="PANTHER" id="PTHR45138">
    <property type="entry name" value="REGULATORY COMPONENTS OF SENSORY TRANSDUCTION SYSTEM"/>
    <property type="match status" value="1"/>
</dbReference>
<evidence type="ECO:0000256" key="1">
    <source>
        <dbReference type="ARBA" id="ARBA00012528"/>
    </source>
</evidence>
<evidence type="ECO:0000313" key="5">
    <source>
        <dbReference type="EMBL" id="SEO42734.1"/>
    </source>
</evidence>
<dbReference type="InterPro" id="IPR035965">
    <property type="entry name" value="PAS-like_dom_sf"/>
</dbReference>
<dbReference type="NCBIfam" id="TIGR00254">
    <property type="entry name" value="GGDEF"/>
    <property type="match status" value="1"/>
</dbReference>
<comment type="catalytic activity">
    <reaction evidence="2">
        <text>2 GTP = 3',3'-c-di-GMP + 2 diphosphate</text>
        <dbReference type="Rhea" id="RHEA:24898"/>
        <dbReference type="ChEBI" id="CHEBI:33019"/>
        <dbReference type="ChEBI" id="CHEBI:37565"/>
        <dbReference type="ChEBI" id="CHEBI:58805"/>
        <dbReference type="EC" id="2.7.7.65"/>
    </reaction>
</comment>
<dbReference type="EMBL" id="FODS01000005">
    <property type="protein sequence ID" value="SEO42734.1"/>
    <property type="molecule type" value="Genomic_DNA"/>
</dbReference>
<dbReference type="GO" id="GO:0052621">
    <property type="term" value="F:diguanylate cyclase activity"/>
    <property type="evidence" value="ECO:0007669"/>
    <property type="project" value="UniProtKB-EC"/>
</dbReference>
<dbReference type="Gene3D" id="3.30.70.270">
    <property type="match status" value="1"/>
</dbReference>
<accession>A0A1H8PM07</accession>
<evidence type="ECO:0000256" key="2">
    <source>
        <dbReference type="ARBA" id="ARBA00034247"/>
    </source>
</evidence>
<feature type="domain" description="PAS" evidence="3">
    <location>
        <begin position="19"/>
        <end position="89"/>
    </location>
</feature>